<protein>
    <submittedName>
        <fullName evidence="3">BolA-like protein, putative</fullName>
    </submittedName>
</protein>
<dbReference type="InterPro" id="IPR036065">
    <property type="entry name" value="BolA-like_sf"/>
</dbReference>
<dbReference type="Pfam" id="PF01722">
    <property type="entry name" value="BolA"/>
    <property type="match status" value="1"/>
</dbReference>
<dbReference type="RefSeq" id="XP_067081662.1">
    <property type="nucleotide sequence ID" value="XM_067225561.1"/>
</dbReference>
<dbReference type="EMBL" id="CZPT02001539">
    <property type="protein sequence ID" value="SCU70917.1"/>
    <property type="molecule type" value="Genomic_DNA"/>
</dbReference>
<dbReference type="GO" id="GO:0005759">
    <property type="term" value="C:mitochondrial matrix"/>
    <property type="evidence" value="ECO:0007669"/>
    <property type="project" value="TreeGrafter"/>
</dbReference>
<keyword evidence="4" id="KW-1185">Reference proteome</keyword>
<comment type="caution">
    <text evidence="3">The sequence shown here is derived from an EMBL/GenBank/DDBJ whole genome shotgun (WGS) entry which is preliminary data.</text>
</comment>
<comment type="similarity">
    <text evidence="1 2">Belongs to the BolA/IbaG family.</text>
</comment>
<gene>
    <name evidence="3" type="ORF">TEOVI_000249200</name>
</gene>
<sequence length="87" mass="9668">MFRMTRLRMAITAADIEAKLRNSEKLKPVHGVKVVDVSGGCGSFFNITVTSAAFRDRSLVQQHRLVNEVLKGEIPLIHGFSLTTKVE</sequence>
<dbReference type="InterPro" id="IPR052275">
    <property type="entry name" value="Mt_Fe-S_assembly_factor"/>
</dbReference>
<dbReference type="PANTHER" id="PTHR46188">
    <property type="entry name" value="BOLA-LIKE PROTEIN 3"/>
    <property type="match status" value="1"/>
</dbReference>
<organism evidence="3 4">
    <name type="scientific">Trypanosoma equiperdum</name>
    <dbReference type="NCBI Taxonomy" id="5694"/>
    <lineage>
        <taxon>Eukaryota</taxon>
        <taxon>Discoba</taxon>
        <taxon>Euglenozoa</taxon>
        <taxon>Kinetoplastea</taxon>
        <taxon>Metakinetoplastina</taxon>
        <taxon>Trypanosomatida</taxon>
        <taxon>Trypanosomatidae</taxon>
        <taxon>Trypanosoma</taxon>
    </lineage>
</organism>
<name>A0A1G4IFI2_TRYEQ</name>
<evidence type="ECO:0000313" key="3">
    <source>
        <dbReference type="EMBL" id="SCU70917.1"/>
    </source>
</evidence>
<evidence type="ECO:0000313" key="4">
    <source>
        <dbReference type="Proteomes" id="UP000195570"/>
    </source>
</evidence>
<dbReference type="Proteomes" id="UP000195570">
    <property type="component" value="Unassembled WGS sequence"/>
</dbReference>
<reference evidence="3" key="1">
    <citation type="submission" date="2016-09" db="EMBL/GenBank/DDBJ databases">
        <authorList>
            <person name="Hebert L."/>
            <person name="Moumen B."/>
        </authorList>
    </citation>
    <scope>NUCLEOTIDE SEQUENCE [LARGE SCALE GENOMIC DNA]</scope>
    <source>
        <strain evidence="3">OVI</strain>
    </source>
</reference>
<dbReference type="PIRSF" id="PIRSF003113">
    <property type="entry name" value="BolA"/>
    <property type="match status" value="1"/>
</dbReference>
<proteinExistence type="inferred from homology"/>
<evidence type="ECO:0000256" key="2">
    <source>
        <dbReference type="RuleBase" id="RU003860"/>
    </source>
</evidence>
<evidence type="ECO:0000256" key="1">
    <source>
        <dbReference type="ARBA" id="ARBA00005578"/>
    </source>
</evidence>
<dbReference type="GeneID" id="92376432"/>
<dbReference type="PANTHER" id="PTHR46188:SF1">
    <property type="entry name" value="BOLA-LIKE PROTEIN 3"/>
    <property type="match status" value="1"/>
</dbReference>
<dbReference type="AlphaFoldDB" id="A0A1G4IFI2"/>
<dbReference type="InterPro" id="IPR002634">
    <property type="entry name" value="BolA"/>
</dbReference>
<accession>A0A1G4IFI2</accession>
<dbReference type="SUPFAM" id="SSF82657">
    <property type="entry name" value="BolA-like"/>
    <property type="match status" value="1"/>
</dbReference>
<dbReference type="VEuPathDB" id="TriTrypDB:TEOVI_000249200"/>
<dbReference type="Gene3D" id="3.10.20.90">
    <property type="entry name" value="Phosphatidylinositol 3-kinase Catalytic Subunit, Chain A, domain 1"/>
    <property type="match status" value="1"/>
</dbReference>